<protein>
    <submittedName>
        <fullName evidence="1">Uncharacterized protein</fullName>
    </submittedName>
</protein>
<gene>
    <name evidence="1" type="ORF">J5U21_01949</name>
</gene>
<dbReference type="Proteomes" id="UP000693941">
    <property type="component" value="Chromosome"/>
</dbReference>
<organism evidence="1 2">
    <name type="scientific">Saccharolobus shibatae</name>
    <dbReference type="NCBI Taxonomy" id="2286"/>
    <lineage>
        <taxon>Archaea</taxon>
        <taxon>Thermoproteota</taxon>
        <taxon>Thermoprotei</taxon>
        <taxon>Sulfolobales</taxon>
        <taxon>Sulfolobaceae</taxon>
        <taxon>Saccharolobus</taxon>
    </lineage>
</organism>
<dbReference type="AlphaFoldDB" id="A0A8F5BVM0"/>
<dbReference type="EMBL" id="CP077715">
    <property type="protein sequence ID" value="QXJ32298.1"/>
    <property type="molecule type" value="Genomic_DNA"/>
</dbReference>
<reference evidence="1" key="1">
    <citation type="journal article" date="2021" name="Environ. Microbiol.">
        <title>New insights into the diversity and evolution of the archaeal mobilome from three complete genomes of Saccharolobus shibatae.</title>
        <authorList>
            <person name="Medvedeva S."/>
            <person name="Brandt D."/>
            <person name="Cvirkaite-Krupovic V."/>
            <person name="Liu Y."/>
            <person name="Severinov K."/>
            <person name="Ishino S."/>
            <person name="Ishino Y."/>
            <person name="Prangishvili D."/>
            <person name="Kalinowski J."/>
            <person name="Krupovic M."/>
        </authorList>
    </citation>
    <scope>NUCLEOTIDE SEQUENCE</scope>
    <source>
        <strain evidence="1">BEU9</strain>
    </source>
</reference>
<proteinExistence type="predicted"/>
<sequence>MRKDLKRFENLRNVRLRQNTTIVETFLWNLHNLSIIRKGGVVVEGI</sequence>
<evidence type="ECO:0000313" key="2">
    <source>
        <dbReference type="Proteomes" id="UP000693941"/>
    </source>
</evidence>
<name>A0A8F5BVM0_9CREN</name>
<evidence type="ECO:0000313" key="1">
    <source>
        <dbReference type="EMBL" id="QXJ32298.1"/>
    </source>
</evidence>
<accession>A0A8F5BVM0</accession>